<name>A0A1Q2LGJ3_9HELI</name>
<dbReference type="KEGG" id="hbl:XJ32_03015"/>
<evidence type="ECO:0000313" key="1">
    <source>
        <dbReference type="EMBL" id="AQQ59237.1"/>
    </source>
</evidence>
<sequence>MVFMSYQFHMTLIESHNDTPLDSITIDIAKDTKDLHDIHNLDKALQDILSILHSNLKQSFMKEYMYKYVSLQLDSNMLLLILLIPQKIPKIYKEAYKEYHDKEYGVGRYTYLYEYCYHKDLDIKDYAKIGLDSNPSNATILTLHTAYKAQKLEITLANGLDSILESRDRQRQAKLDRKSQNSIKQQSIDSLLTITLINGGYKDKLWGFRENSEDGITILNPKKDFMGAETIRTSIQKSTPQRNKQVHLLFYGGARKIGDNAAFYYASINVLKDYKHYYPNDIFIHEFVDSAKTIVDKINEQNIESIASLDLFFHGSKWGLYMYKGASMYKELLSEDIKENKLNASLYASKTADLLTAWDTHEEKRTIYDVKFDRFISKGAIIEIHGCESGGDLYVIDSISKNLSEEIPQGYVVGHTTKTNPNIDNTQDNTKQDYRHGVRAIWQNGKVIKKTTQKRWINFNKEMI</sequence>
<dbReference type="Proteomes" id="UP000188298">
    <property type="component" value="Chromosome"/>
</dbReference>
<dbReference type="EMBL" id="CP019645">
    <property type="protein sequence ID" value="AQQ59237.1"/>
    <property type="molecule type" value="Genomic_DNA"/>
</dbReference>
<gene>
    <name evidence="1" type="ORF">XJ32_03015</name>
</gene>
<protein>
    <submittedName>
        <fullName evidence="1">Uncharacterized protein</fullName>
    </submittedName>
</protein>
<proteinExistence type="predicted"/>
<dbReference type="AlphaFoldDB" id="A0A1Q2LGJ3"/>
<accession>A0A1Q2LGJ3</accession>
<evidence type="ECO:0000313" key="2">
    <source>
        <dbReference type="Proteomes" id="UP000188298"/>
    </source>
</evidence>
<reference evidence="1 2" key="1">
    <citation type="submission" date="2017-02" db="EMBL/GenBank/DDBJ databases">
        <title>Whole genome sequencing of Helicobacter bilis strain AAQJH.</title>
        <authorList>
            <person name="Conlan S."/>
            <person name="Thomas P.J."/>
            <person name="Mullikin J."/>
            <person name="Palmore T.N."/>
            <person name="Frank K.M."/>
            <person name="Segre J.A."/>
        </authorList>
    </citation>
    <scope>NUCLEOTIDE SEQUENCE [LARGE SCALE GENOMIC DNA]</scope>
    <source>
        <strain evidence="1 2">AAQJH</strain>
    </source>
</reference>
<organism evidence="1 2">
    <name type="scientific">Helicobacter bilis</name>
    <dbReference type="NCBI Taxonomy" id="37372"/>
    <lineage>
        <taxon>Bacteria</taxon>
        <taxon>Pseudomonadati</taxon>
        <taxon>Campylobacterota</taxon>
        <taxon>Epsilonproteobacteria</taxon>
        <taxon>Campylobacterales</taxon>
        <taxon>Helicobacteraceae</taxon>
        <taxon>Helicobacter</taxon>
    </lineage>
</organism>